<sequence>MGWLAVGDSYEISLVDGKVAARSAGPRATGRPLKTLPKALRDDPEVDRLRQLAQWLDRHAAECLARVDAWVVSSLPVPTALLARVWPDPAWRDALRDLVVLGDDPAAPGFLRDVTDGGDLRMVDLDGETVRLSPSTARLPHPAHLPALADLREFADELDITQRVEQLHRGTWSRPATLTDRDTTVTDFRGTKVPNRLAVRAATFGFRVSGSQVRCRVWEDGHTVEAALGFDEDYWDSEATLGGLSWTVVDGPTLRLAEVGPVAWSEGMRMATALSGAATTTGRTA</sequence>
<dbReference type="OrthoDB" id="4518949at2"/>
<evidence type="ECO:0000313" key="3">
    <source>
        <dbReference type="Proteomes" id="UP000032254"/>
    </source>
</evidence>
<dbReference type="EMBL" id="JXSX01000001">
    <property type="protein sequence ID" value="KIR66211.1"/>
    <property type="molecule type" value="Genomic_DNA"/>
</dbReference>
<evidence type="ECO:0000313" key="2">
    <source>
        <dbReference type="EMBL" id="KIR66211.1"/>
    </source>
</evidence>
<keyword evidence="3" id="KW-1185">Reference proteome</keyword>
<gene>
    <name evidence="2" type="ORF">TK50_13565</name>
</gene>
<dbReference type="AlphaFoldDB" id="A0A0D0X534"/>
<feature type="domain" description="DUF4132" evidence="1">
    <location>
        <begin position="30"/>
        <end position="203"/>
    </location>
</feature>
<dbReference type="Pfam" id="PF13569">
    <property type="entry name" value="DUF4132"/>
    <property type="match status" value="1"/>
</dbReference>
<dbReference type="Proteomes" id="UP000032254">
    <property type="component" value="Unassembled WGS sequence"/>
</dbReference>
<dbReference type="PATRIC" id="fig|47853.6.peg.2867"/>
<protein>
    <recommendedName>
        <fullName evidence="1">DUF4132 domain-containing protein</fullName>
    </recommendedName>
</protein>
<accession>A0A0D0X534</accession>
<proteinExistence type="predicted"/>
<reference evidence="2 3" key="1">
    <citation type="submission" date="2015-01" db="EMBL/GenBank/DDBJ databases">
        <title>Sequencing and annotation of Micromonospora carbonacea strain JXNU-1 genome.</title>
        <authorList>
            <person name="Long Z."/>
            <person name="Huang Y."/>
            <person name="Jiang Y."/>
        </authorList>
    </citation>
    <scope>NUCLEOTIDE SEQUENCE [LARGE SCALE GENOMIC DNA]</scope>
    <source>
        <strain evidence="2 3">JXNU-1</strain>
    </source>
</reference>
<name>A0A0D0X534_9ACTN</name>
<dbReference type="RefSeq" id="WP_043963075.1">
    <property type="nucleotide sequence ID" value="NZ_JBEZEN010000051.1"/>
</dbReference>
<evidence type="ECO:0000259" key="1">
    <source>
        <dbReference type="Pfam" id="PF13569"/>
    </source>
</evidence>
<dbReference type="InterPro" id="IPR025406">
    <property type="entry name" value="DUF4132"/>
</dbReference>
<dbReference type="GeneID" id="301305144"/>
<comment type="caution">
    <text evidence="2">The sequence shown here is derived from an EMBL/GenBank/DDBJ whole genome shotgun (WGS) entry which is preliminary data.</text>
</comment>
<organism evidence="2 3">
    <name type="scientific">Micromonospora haikouensis</name>
    <dbReference type="NCBI Taxonomy" id="686309"/>
    <lineage>
        <taxon>Bacteria</taxon>
        <taxon>Bacillati</taxon>
        <taxon>Actinomycetota</taxon>
        <taxon>Actinomycetes</taxon>
        <taxon>Micromonosporales</taxon>
        <taxon>Micromonosporaceae</taxon>
        <taxon>Micromonospora</taxon>
    </lineage>
</organism>